<organism evidence="7 8">
    <name type="scientific">Serendipita vermifera MAFF 305830</name>
    <dbReference type="NCBI Taxonomy" id="933852"/>
    <lineage>
        <taxon>Eukaryota</taxon>
        <taxon>Fungi</taxon>
        <taxon>Dikarya</taxon>
        <taxon>Basidiomycota</taxon>
        <taxon>Agaricomycotina</taxon>
        <taxon>Agaricomycetes</taxon>
        <taxon>Sebacinales</taxon>
        <taxon>Serendipitaceae</taxon>
        <taxon>Serendipita</taxon>
    </lineage>
</organism>
<dbReference type="SUPFAM" id="SSF57667">
    <property type="entry name" value="beta-beta-alpha zinc fingers"/>
    <property type="match status" value="1"/>
</dbReference>
<evidence type="ECO:0000256" key="5">
    <source>
        <dbReference type="PROSITE-ProRule" id="PRU00042"/>
    </source>
</evidence>
<keyword evidence="3 5" id="KW-0863">Zinc-finger</keyword>
<keyword evidence="1" id="KW-0479">Metal-binding</keyword>
<evidence type="ECO:0000256" key="3">
    <source>
        <dbReference type="ARBA" id="ARBA00022771"/>
    </source>
</evidence>
<dbReference type="EMBL" id="KN824320">
    <property type="protein sequence ID" value="KIM24789.1"/>
    <property type="molecule type" value="Genomic_DNA"/>
</dbReference>
<dbReference type="FunFam" id="3.30.160.60:FF:000125">
    <property type="entry name" value="Putative zinc finger protein 143"/>
    <property type="match status" value="2"/>
</dbReference>
<dbReference type="GO" id="GO:0005634">
    <property type="term" value="C:nucleus"/>
    <property type="evidence" value="ECO:0007669"/>
    <property type="project" value="UniProtKB-ARBA"/>
</dbReference>
<feature type="non-terminal residue" evidence="7">
    <location>
        <position position="1"/>
    </location>
</feature>
<sequence length="61" mass="7180">RKFLCDFENCGRTFATARNLRLHQRTHTGDKPFACEFPGCGMRYHRPAHLKRHQEVHSANQ</sequence>
<dbReference type="PROSITE" id="PS50157">
    <property type="entry name" value="ZINC_FINGER_C2H2_2"/>
    <property type="match status" value="2"/>
</dbReference>
<dbReference type="Gene3D" id="3.30.160.60">
    <property type="entry name" value="Classic Zinc Finger"/>
    <property type="match status" value="2"/>
</dbReference>
<dbReference type="InterPro" id="IPR013087">
    <property type="entry name" value="Znf_C2H2_type"/>
</dbReference>
<keyword evidence="4" id="KW-0862">Zinc</keyword>
<dbReference type="SMART" id="SM00355">
    <property type="entry name" value="ZnF_C2H2"/>
    <property type="match status" value="2"/>
</dbReference>
<accession>A0A0C3AXT4</accession>
<keyword evidence="2" id="KW-0677">Repeat</keyword>
<gene>
    <name evidence="7" type="ORF">M408DRAFT_75439</name>
</gene>
<evidence type="ECO:0000313" key="7">
    <source>
        <dbReference type="EMBL" id="KIM24789.1"/>
    </source>
</evidence>
<name>A0A0C3AXT4_SERVB</name>
<dbReference type="InterPro" id="IPR036236">
    <property type="entry name" value="Znf_C2H2_sf"/>
</dbReference>
<keyword evidence="8" id="KW-1185">Reference proteome</keyword>
<reference evidence="7 8" key="1">
    <citation type="submission" date="2014-04" db="EMBL/GenBank/DDBJ databases">
        <authorList>
            <consortium name="DOE Joint Genome Institute"/>
            <person name="Kuo A."/>
            <person name="Zuccaro A."/>
            <person name="Kohler A."/>
            <person name="Nagy L.G."/>
            <person name="Floudas D."/>
            <person name="Copeland A."/>
            <person name="Barry K.W."/>
            <person name="Cichocki N."/>
            <person name="Veneault-Fourrey C."/>
            <person name="LaButti K."/>
            <person name="Lindquist E.A."/>
            <person name="Lipzen A."/>
            <person name="Lundell T."/>
            <person name="Morin E."/>
            <person name="Murat C."/>
            <person name="Sun H."/>
            <person name="Tunlid A."/>
            <person name="Henrissat B."/>
            <person name="Grigoriev I.V."/>
            <person name="Hibbett D.S."/>
            <person name="Martin F."/>
            <person name="Nordberg H.P."/>
            <person name="Cantor M.N."/>
            <person name="Hua S.X."/>
        </authorList>
    </citation>
    <scope>NUCLEOTIDE SEQUENCE [LARGE SCALE GENOMIC DNA]</scope>
    <source>
        <strain evidence="7 8">MAFF 305830</strain>
    </source>
</reference>
<evidence type="ECO:0000259" key="6">
    <source>
        <dbReference type="PROSITE" id="PS50157"/>
    </source>
</evidence>
<dbReference type="OrthoDB" id="6077919at2759"/>
<reference evidence="8" key="2">
    <citation type="submission" date="2015-01" db="EMBL/GenBank/DDBJ databases">
        <title>Evolutionary Origins and Diversification of the Mycorrhizal Mutualists.</title>
        <authorList>
            <consortium name="DOE Joint Genome Institute"/>
            <consortium name="Mycorrhizal Genomics Consortium"/>
            <person name="Kohler A."/>
            <person name="Kuo A."/>
            <person name="Nagy L.G."/>
            <person name="Floudas D."/>
            <person name="Copeland A."/>
            <person name="Barry K.W."/>
            <person name="Cichocki N."/>
            <person name="Veneault-Fourrey C."/>
            <person name="LaButti K."/>
            <person name="Lindquist E.A."/>
            <person name="Lipzen A."/>
            <person name="Lundell T."/>
            <person name="Morin E."/>
            <person name="Murat C."/>
            <person name="Riley R."/>
            <person name="Ohm R."/>
            <person name="Sun H."/>
            <person name="Tunlid A."/>
            <person name="Henrissat B."/>
            <person name="Grigoriev I.V."/>
            <person name="Hibbett D.S."/>
            <person name="Martin F."/>
        </authorList>
    </citation>
    <scope>NUCLEOTIDE SEQUENCE [LARGE SCALE GENOMIC DNA]</scope>
    <source>
        <strain evidence="8">MAFF 305830</strain>
    </source>
</reference>
<dbReference type="Pfam" id="PF00096">
    <property type="entry name" value="zf-C2H2"/>
    <property type="match status" value="2"/>
</dbReference>
<dbReference type="PANTHER" id="PTHR19818">
    <property type="entry name" value="ZINC FINGER PROTEIN ZIC AND GLI"/>
    <property type="match status" value="1"/>
</dbReference>
<dbReference type="HOGENOM" id="CLU_002678_42_25_1"/>
<evidence type="ECO:0000313" key="8">
    <source>
        <dbReference type="Proteomes" id="UP000054097"/>
    </source>
</evidence>
<dbReference type="InterPro" id="IPR050329">
    <property type="entry name" value="GLI_C2H2-zinc-finger"/>
</dbReference>
<evidence type="ECO:0000256" key="4">
    <source>
        <dbReference type="ARBA" id="ARBA00022833"/>
    </source>
</evidence>
<dbReference type="Proteomes" id="UP000054097">
    <property type="component" value="Unassembled WGS sequence"/>
</dbReference>
<dbReference type="PROSITE" id="PS00028">
    <property type="entry name" value="ZINC_FINGER_C2H2_1"/>
    <property type="match status" value="2"/>
</dbReference>
<evidence type="ECO:0000256" key="1">
    <source>
        <dbReference type="ARBA" id="ARBA00022723"/>
    </source>
</evidence>
<dbReference type="GO" id="GO:0045944">
    <property type="term" value="P:positive regulation of transcription by RNA polymerase II"/>
    <property type="evidence" value="ECO:0007669"/>
    <property type="project" value="UniProtKB-ARBA"/>
</dbReference>
<dbReference type="PANTHER" id="PTHR19818:SF139">
    <property type="entry name" value="PAIR-RULE PROTEIN ODD-PAIRED"/>
    <property type="match status" value="1"/>
</dbReference>
<dbReference type="GO" id="GO:0000978">
    <property type="term" value="F:RNA polymerase II cis-regulatory region sequence-specific DNA binding"/>
    <property type="evidence" value="ECO:0007669"/>
    <property type="project" value="UniProtKB-ARBA"/>
</dbReference>
<evidence type="ECO:0000256" key="2">
    <source>
        <dbReference type="ARBA" id="ARBA00022737"/>
    </source>
</evidence>
<dbReference type="GO" id="GO:0000981">
    <property type="term" value="F:DNA-binding transcription factor activity, RNA polymerase II-specific"/>
    <property type="evidence" value="ECO:0007669"/>
    <property type="project" value="TreeGrafter"/>
</dbReference>
<dbReference type="STRING" id="933852.A0A0C3AXT4"/>
<proteinExistence type="predicted"/>
<feature type="domain" description="C2H2-type" evidence="6">
    <location>
        <begin position="3"/>
        <end position="32"/>
    </location>
</feature>
<feature type="domain" description="C2H2-type" evidence="6">
    <location>
        <begin position="33"/>
        <end position="61"/>
    </location>
</feature>
<dbReference type="GO" id="GO:0008270">
    <property type="term" value="F:zinc ion binding"/>
    <property type="evidence" value="ECO:0007669"/>
    <property type="project" value="UniProtKB-KW"/>
</dbReference>
<dbReference type="AlphaFoldDB" id="A0A0C3AXT4"/>
<protein>
    <recommendedName>
        <fullName evidence="6">C2H2-type domain-containing protein</fullName>
    </recommendedName>
</protein>